<dbReference type="PANTHER" id="PTHR33121">
    <property type="entry name" value="CYCLIC DI-GMP PHOSPHODIESTERASE PDEF"/>
    <property type="match status" value="1"/>
</dbReference>
<feature type="transmembrane region" description="Helical" evidence="1">
    <location>
        <begin position="28"/>
        <end position="50"/>
    </location>
</feature>
<accession>A0A5C4MNR2</accession>
<proteinExistence type="predicted"/>
<keyword evidence="1" id="KW-0472">Membrane</keyword>
<dbReference type="PROSITE" id="PS50887">
    <property type="entry name" value="GGDEF"/>
    <property type="match status" value="1"/>
</dbReference>
<dbReference type="Gene3D" id="3.30.70.270">
    <property type="match status" value="1"/>
</dbReference>
<dbReference type="CDD" id="cd01949">
    <property type="entry name" value="GGDEF"/>
    <property type="match status" value="1"/>
</dbReference>
<dbReference type="OrthoDB" id="9814202at2"/>
<dbReference type="NCBIfam" id="TIGR00254">
    <property type="entry name" value="GGDEF"/>
    <property type="match status" value="1"/>
</dbReference>
<dbReference type="PROSITE" id="PS50883">
    <property type="entry name" value="EAL"/>
    <property type="match status" value="1"/>
</dbReference>
<dbReference type="Gene3D" id="3.20.20.450">
    <property type="entry name" value="EAL domain"/>
    <property type="match status" value="1"/>
</dbReference>
<evidence type="ECO:0000313" key="5">
    <source>
        <dbReference type="Proteomes" id="UP000305887"/>
    </source>
</evidence>
<dbReference type="CDD" id="cd01948">
    <property type="entry name" value="EAL"/>
    <property type="match status" value="1"/>
</dbReference>
<dbReference type="InterPro" id="IPR029787">
    <property type="entry name" value="Nucleotide_cyclase"/>
</dbReference>
<feature type="domain" description="EAL" evidence="2">
    <location>
        <begin position="476"/>
        <end position="725"/>
    </location>
</feature>
<dbReference type="InterPro" id="IPR050706">
    <property type="entry name" value="Cyclic-di-GMP_PDE-like"/>
</dbReference>
<comment type="caution">
    <text evidence="4">The sequence shown here is derived from an EMBL/GenBank/DDBJ whole genome shotgun (WGS) entry which is preliminary data.</text>
</comment>
<organism evidence="4 5">
    <name type="scientific">Rubellimicrobium rubrum</name>
    <dbReference type="NCBI Taxonomy" id="2585369"/>
    <lineage>
        <taxon>Bacteria</taxon>
        <taxon>Pseudomonadati</taxon>
        <taxon>Pseudomonadota</taxon>
        <taxon>Alphaproteobacteria</taxon>
        <taxon>Rhodobacterales</taxon>
        <taxon>Roseobacteraceae</taxon>
        <taxon>Rubellimicrobium</taxon>
    </lineage>
</organism>
<evidence type="ECO:0000313" key="4">
    <source>
        <dbReference type="EMBL" id="TNC46935.1"/>
    </source>
</evidence>
<name>A0A5C4MNR2_9RHOB</name>
<dbReference type="InterPro" id="IPR001633">
    <property type="entry name" value="EAL_dom"/>
</dbReference>
<evidence type="ECO:0000259" key="3">
    <source>
        <dbReference type="PROSITE" id="PS50887"/>
    </source>
</evidence>
<feature type="domain" description="GGDEF" evidence="3">
    <location>
        <begin position="334"/>
        <end position="468"/>
    </location>
</feature>
<dbReference type="GO" id="GO:0071111">
    <property type="term" value="F:cyclic-guanylate-specific phosphodiesterase activity"/>
    <property type="evidence" value="ECO:0007669"/>
    <property type="project" value="InterPro"/>
</dbReference>
<dbReference type="SMART" id="SM00052">
    <property type="entry name" value="EAL"/>
    <property type="match status" value="1"/>
</dbReference>
<dbReference type="Pfam" id="PF00563">
    <property type="entry name" value="EAL"/>
    <property type="match status" value="1"/>
</dbReference>
<keyword evidence="1" id="KW-1133">Transmembrane helix</keyword>
<dbReference type="EMBL" id="VDFU01000030">
    <property type="protein sequence ID" value="TNC46935.1"/>
    <property type="molecule type" value="Genomic_DNA"/>
</dbReference>
<dbReference type="InterPro" id="IPR035919">
    <property type="entry name" value="EAL_sf"/>
</dbReference>
<feature type="transmembrane region" description="Helical" evidence="1">
    <location>
        <begin position="269"/>
        <end position="291"/>
    </location>
</feature>
<dbReference type="InterPro" id="IPR043128">
    <property type="entry name" value="Rev_trsase/Diguanyl_cyclase"/>
</dbReference>
<dbReference type="InterPro" id="IPR000160">
    <property type="entry name" value="GGDEF_dom"/>
</dbReference>
<dbReference type="PANTHER" id="PTHR33121:SF79">
    <property type="entry name" value="CYCLIC DI-GMP PHOSPHODIESTERASE PDED-RELATED"/>
    <property type="match status" value="1"/>
</dbReference>
<dbReference type="SMART" id="SM00267">
    <property type="entry name" value="GGDEF"/>
    <property type="match status" value="1"/>
</dbReference>
<reference evidence="4 5" key="1">
    <citation type="submission" date="2019-06" db="EMBL/GenBank/DDBJ databases">
        <title>YIM 131921 draft genome.</title>
        <authorList>
            <person name="Jiang L."/>
        </authorList>
    </citation>
    <scope>NUCLEOTIDE SEQUENCE [LARGE SCALE GENOMIC DNA]</scope>
    <source>
        <strain evidence="4 5">YIM 131921</strain>
    </source>
</reference>
<dbReference type="Proteomes" id="UP000305887">
    <property type="component" value="Unassembled WGS sequence"/>
</dbReference>
<keyword evidence="5" id="KW-1185">Reference proteome</keyword>
<sequence length="732" mass="79079">MGRVGCDPSRGVGALNGRKSMHRLPTRIVALMIGTLLVVLIAVSGSMIWMSRTLDAQARDQSLAQVRTARANLLTQVRLTTLDYTKWETAVDAVRAKDSDWLYLNIGAAATVGQVVQLVLIWGGPFASDIGWTDDGVEAGRTSLLDPATLGLIEHRVGATPIRSFESADFFVWHSGGVFALGAARFEVVKGENGVRIPDRQAARLAMGRRITPQSLATIEDNYLLTGLEIVHAAPEGRPNLPLLGGDGRPVAYLTWDAPTPGTALLGRMLPWLGLLAMTVLAMAGVGIVLVRRTAQHLVTAERSASTAARTDAMTGLPNRAAFNEALARPARAGERAILFLDVNDFKRINDSIGHAAGDHIVVHVARRLAKLSSPERFLARIAGDEYVFVVTGPSAEFRVRWLAHAAEQVLANPFKVQGHQVQVTMAMGYAVQAVDDMTGADLVRQADLAMYEAKSHKGSGPVAFGAVIEQASRDAAVIEQNLRRALEHGTEITVAYQPIVGPDGRLVRAEALARWTSAQLGPITPDRFVAVAEQAGLMVQLGRRLFQIICDDLVAYPDLHVSINISPLQLMAPDFIPMITEELRDRGIAASRIEIELTESVVVDDPRLAADRLAELHATGFSTALDDFGTGYSSIGYLGQLRFDTLKIDRSFVSKIRSSQEGVEIVRGMIIMARGLRMKVVCEGIEAAEELELLRAMGCDFAQGFHLGRPAPVQVLVNTWLCSTSPQAAVA</sequence>
<evidence type="ECO:0000256" key="1">
    <source>
        <dbReference type="SAM" id="Phobius"/>
    </source>
</evidence>
<protein>
    <submittedName>
        <fullName evidence="4">Bifunctional diguanylate cyclase/phosphodiesterase</fullName>
    </submittedName>
</protein>
<dbReference type="AlphaFoldDB" id="A0A5C4MNR2"/>
<gene>
    <name evidence="4" type="ORF">FHG66_17740</name>
</gene>
<dbReference type="SUPFAM" id="SSF55073">
    <property type="entry name" value="Nucleotide cyclase"/>
    <property type="match status" value="1"/>
</dbReference>
<evidence type="ECO:0000259" key="2">
    <source>
        <dbReference type="PROSITE" id="PS50883"/>
    </source>
</evidence>
<dbReference type="Pfam" id="PF00990">
    <property type="entry name" value="GGDEF"/>
    <property type="match status" value="1"/>
</dbReference>
<keyword evidence="1" id="KW-0812">Transmembrane</keyword>
<dbReference type="SUPFAM" id="SSF141868">
    <property type="entry name" value="EAL domain-like"/>
    <property type="match status" value="1"/>
</dbReference>